<proteinExistence type="predicted"/>
<dbReference type="Proteomes" id="UP000595636">
    <property type="component" value="Chromosome"/>
</dbReference>
<dbReference type="RefSeq" id="WP_200393674.1">
    <property type="nucleotide sequence ID" value="NZ_CP066831.1"/>
</dbReference>
<dbReference type="KEGG" id="slf:JEQ17_02820"/>
<reference evidence="1 2" key="1">
    <citation type="submission" date="2020-12" db="EMBL/GenBank/DDBJ databases">
        <title>A novel species.</title>
        <authorList>
            <person name="Li K."/>
        </authorList>
    </citation>
    <scope>NUCLEOTIDE SEQUENCE [LARGE SCALE GENOMIC DNA]</scope>
    <source>
        <strain evidence="1 2">ZYC-3</strain>
    </source>
</reference>
<gene>
    <name evidence="1" type="ORF">JEQ17_02820</name>
</gene>
<protein>
    <submittedName>
        <fullName evidence="1">Uncharacterized protein</fullName>
    </submittedName>
</protein>
<organism evidence="1 2">
    <name type="scientific">Streptomyces liliifuscus</name>
    <dbReference type="NCBI Taxonomy" id="2797636"/>
    <lineage>
        <taxon>Bacteria</taxon>
        <taxon>Bacillati</taxon>
        <taxon>Actinomycetota</taxon>
        <taxon>Actinomycetes</taxon>
        <taxon>Kitasatosporales</taxon>
        <taxon>Streptomycetaceae</taxon>
        <taxon>Streptomyces</taxon>
    </lineage>
</organism>
<keyword evidence="2" id="KW-1185">Reference proteome</keyword>
<sequence>MSETSPASPPPGRRALVWSLDLAVRRTTDSRYGRAHIGVSALLGGAYIYQGEGLALLRLD</sequence>
<name>A0A7T7KTT4_9ACTN</name>
<evidence type="ECO:0000313" key="2">
    <source>
        <dbReference type="Proteomes" id="UP000595636"/>
    </source>
</evidence>
<dbReference type="EMBL" id="CP066831">
    <property type="protein sequence ID" value="QQM38507.1"/>
    <property type="molecule type" value="Genomic_DNA"/>
</dbReference>
<dbReference type="AlphaFoldDB" id="A0A7T7KTT4"/>
<accession>A0A7T7KTT4</accession>
<evidence type="ECO:0000313" key="1">
    <source>
        <dbReference type="EMBL" id="QQM38507.1"/>
    </source>
</evidence>